<dbReference type="InterPro" id="IPR001807">
    <property type="entry name" value="ClC"/>
</dbReference>
<dbReference type="GO" id="GO:0015108">
    <property type="term" value="F:chloride transmembrane transporter activity"/>
    <property type="evidence" value="ECO:0007669"/>
    <property type="project" value="InterPro"/>
</dbReference>
<feature type="transmembrane region" description="Helical" evidence="5">
    <location>
        <begin position="45"/>
        <end position="62"/>
    </location>
</feature>
<gene>
    <name evidence="6" type="ORF">HHL09_20635</name>
</gene>
<feature type="transmembrane region" description="Helical" evidence="5">
    <location>
        <begin position="383"/>
        <end position="405"/>
    </location>
</feature>
<accession>A0A858RP20</accession>
<dbReference type="PANTHER" id="PTHR43427:SF12">
    <property type="entry name" value="CHLORIDE TRANSPORTER"/>
    <property type="match status" value="1"/>
</dbReference>
<dbReference type="CDD" id="cd03682">
    <property type="entry name" value="ClC_sycA_like"/>
    <property type="match status" value="1"/>
</dbReference>
<dbReference type="Proteomes" id="UP000501812">
    <property type="component" value="Chromosome"/>
</dbReference>
<reference evidence="6 7" key="1">
    <citation type="submission" date="2020-04" db="EMBL/GenBank/DDBJ databases">
        <title>Luteolibacter sp. G-1-1-1 isolated from soil.</title>
        <authorList>
            <person name="Dahal R.H."/>
        </authorList>
    </citation>
    <scope>NUCLEOTIDE SEQUENCE [LARGE SCALE GENOMIC DNA]</scope>
    <source>
        <strain evidence="6 7">G-1-1-1</strain>
    </source>
</reference>
<name>A0A858RP20_9BACT</name>
<dbReference type="InterPro" id="IPR014743">
    <property type="entry name" value="Cl-channel_core"/>
</dbReference>
<keyword evidence="4 5" id="KW-0472">Membrane</keyword>
<evidence type="ECO:0000256" key="2">
    <source>
        <dbReference type="ARBA" id="ARBA00022692"/>
    </source>
</evidence>
<dbReference type="KEGG" id="luo:HHL09_20635"/>
<evidence type="ECO:0000256" key="5">
    <source>
        <dbReference type="SAM" id="Phobius"/>
    </source>
</evidence>
<dbReference type="RefSeq" id="WP_169456548.1">
    <property type="nucleotide sequence ID" value="NZ_CP051774.1"/>
</dbReference>
<dbReference type="GO" id="GO:0016020">
    <property type="term" value="C:membrane"/>
    <property type="evidence" value="ECO:0007669"/>
    <property type="project" value="UniProtKB-SubCell"/>
</dbReference>
<evidence type="ECO:0000256" key="4">
    <source>
        <dbReference type="ARBA" id="ARBA00023136"/>
    </source>
</evidence>
<dbReference type="AlphaFoldDB" id="A0A858RP20"/>
<evidence type="ECO:0000313" key="7">
    <source>
        <dbReference type="Proteomes" id="UP000501812"/>
    </source>
</evidence>
<feature type="transmembrane region" description="Helical" evidence="5">
    <location>
        <begin position="12"/>
        <end position="33"/>
    </location>
</feature>
<evidence type="ECO:0000256" key="1">
    <source>
        <dbReference type="ARBA" id="ARBA00004141"/>
    </source>
</evidence>
<dbReference type="InterPro" id="IPR050368">
    <property type="entry name" value="ClC-type_chloride_channel"/>
</dbReference>
<evidence type="ECO:0000256" key="3">
    <source>
        <dbReference type="ARBA" id="ARBA00022989"/>
    </source>
</evidence>
<proteinExistence type="predicted"/>
<feature type="transmembrane region" description="Helical" evidence="5">
    <location>
        <begin position="259"/>
        <end position="284"/>
    </location>
</feature>
<feature type="transmembrane region" description="Helical" evidence="5">
    <location>
        <begin position="219"/>
        <end position="238"/>
    </location>
</feature>
<dbReference type="PROSITE" id="PS51257">
    <property type="entry name" value="PROKAR_LIPOPROTEIN"/>
    <property type="match status" value="1"/>
</dbReference>
<sequence length="432" mass="45358">MAGRFTLQPKLIALVVLMSAAVGCACAFFLWSLEAVTRTRFDHPWLLYLLPFAGMAVAWLYVKHGGTSEGGNNLIIDRIHDPGGGVPRRMAPLVLLGTLATHLCGGSAGREGTAVQMGGSIASAVARHFKLAEEQLSALLMCGVAAGFGAVFGTPLAGAIFAVEVAVIGKPKWRTLPLCLLAAYAGDWSCRAWGVGHTHYHIQQVFEVVAAGFAGHAMMWGKIAVAAVAFGVASYLFAESCHRLSALWKRLISRPVLRPLLGGLLVIGLFYVAGTADYLGLGVWSPDPDAVTLTSLFASPEIHPWSWAWKLVFTAVTVSSGFKGGEVTPLFFIGAALGNALAGLMGAPPGLFAALGFVAVFAGASNTPLACTLMGIELFGVEYAGPIAAACFIAFLCSGHSGIYLSQGLGAGKPLWRRWSGGERLRDAGRNR</sequence>
<keyword evidence="3 5" id="KW-1133">Transmembrane helix</keyword>
<dbReference type="PANTHER" id="PTHR43427">
    <property type="entry name" value="CHLORIDE CHANNEL PROTEIN CLC-E"/>
    <property type="match status" value="1"/>
</dbReference>
<dbReference type="EMBL" id="CP051774">
    <property type="protein sequence ID" value="QJE98089.1"/>
    <property type="molecule type" value="Genomic_DNA"/>
</dbReference>
<dbReference type="PRINTS" id="PR00762">
    <property type="entry name" value="CLCHANNEL"/>
</dbReference>
<keyword evidence="2 5" id="KW-0812">Transmembrane</keyword>
<keyword evidence="7" id="KW-1185">Reference proteome</keyword>
<protein>
    <submittedName>
        <fullName evidence="6">Voltage-gated chloride channel family protein</fullName>
    </submittedName>
</protein>
<dbReference type="SUPFAM" id="SSF81340">
    <property type="entry name" value="Clc chloride channel"/>
    <property type="match status" value="1"/>
</dbReference>
<feature type="transmembrane region" description="Helical" evidence="5">
    <location>
        <begin position="136"/>
        <end position="163"/>
    </location>
</feature>
<dbReference type="Gene3D" id="1.10.3080.10">
    <property type="entry name" value="Clc chloride channel"/>
    <property type="match status" value="1"/>
</dbReference>
<organism evidence="6 7">
    <name type="scientific">Luteolibacter luteus</name>
    <dbReference type="NCBI Taxonomy" id="2728835"/>
    <lineage>
        <taxon>Bacteria</taxon>
        <taxon>Pseudomonadati</taxon>
        <taxon>Verrucomicrobiota</taxon>
        <taxon>Verrucomicrobiia</taxon>
        <taxon>Verrucomicrobiales</taxon>
        <taxon>Verrucomicrobiaceae</taxon>
        <taxon>Luteolibacter</taxon>
    </lineage>
</organism>
<evidence type="ECO:0000313" key="6">
    <source>
        <dbReference type="EMBL" id="QJE98089.1"/>
    </source>
</evidence>
<dbReference type="Pfam" id="PF00654">
    <property type="entry name" value="Voltage_CLC"/>
    <property type="match status" value="1"/>
</dbReference>
<comment type="subcellular location">
    <subcellularLocation>
        <location evidence="1">Membrane</location>
        <topology evidence="1">Multi-pass membrane protein</topology>
    </subcellularLocation>
</comment>